<dbReference type="SUPFAM" id="SSF55347">
    <property type="entry name" value="Glyceraldehyde-3-phosphate dehydrogenase-like, C-terminal domain"/>
    <property type="match status" value="1"/>
</dbReference>
<dbReference type="Proteomes" id="UP000094828">
    <property type="component" value="Unassembled WGS sequence"/>
</dbReference>
<accession>A0A1C3ECX7</accession>
<evidence type="ECO:0000313" key="4">
    <source>
        <dbReference type="Proteomes" id="UP000094828"/>
    </source>
</evidence>
<dbReference type="GO" id="GO:0016491">
    <property type="term" value="F:oxidoreductase activity"/>
    <property type="evidence" value="ECO:0007669"/>
    <property type="project" value="UniProtKB-KW"/>
</dbReference>
<dbReference type="PANTHER" id="PTHR43818">
    <property type="entry name" value="BCDNA.GH03377"/>
    <property type="match status" value="1"/>
</dbReference>
<evidence type="ECO:0000256" key="1">
    <source>
        <dbReference type="ARBA" id="ARBA00023002"/>
    </source>
</evidence>
<dbReference type="Gene3D" id="3.30.360.10">
    <property type="entry name" value="Dihydrodipicolinate Reductase, domain 2"/>
    <property type="match status" value="1"/>
</dbReference>
<gene>
    <name evidence="3" type="ORF">A6X21_22905</name>
</gene>
<dbReference type="AlphaFoldDB" id="A0A1C3ECX7"/>
<dbReference type="RefSeq" id="WP_068847986.1">
    <property type="nucleotide sequence ID" value="NZ_LYDR01000093.1"/>
</dbReference>
<evidence type="ECO:0000313" key="3">
    <source>
        <dbReference type="EMBL" id="ODA31044.1"/>
    </source>
</evidence>
<dbReference type="InterPro" id="IPR000683">
    <property type="entry name" value="Gfo/Idh/MocA-like_OxRdtase_N"/>
</dbReference>
<dbReference type="InterPro" id="IPR050463">
    <property type="entry name" value="Gfo/Idh/MocA_oxidrdct_glycsds"/>
</dbReference>
<proteinExistence type="predicted"/>
<dbReference type="OrthoDB" id="9783105at2"/>
<dbReference type="STRING" id="1841610.A6X21_22905"/>
<dbReference type="Pfam" id="PF01408">
    <property type="entry name" value="GFO_IDH_MocA"/>
    <property type="match status" value="1"/>
</dbReference>
<protein>
    <submittedName>
        <fullName evidence="3">Oxidoreductase</fullName>
    </submittedName>
</protein>
<name>A0A1C3ECX7_9PLAN</name>
<keyword evidence="1" id="KW-0560">Oxidoreductase</keyword>
<organism evidence="3 4">
    <name type="scientific">Planctopirus hydrillae</name>
    <dbReference type="NCBI Taxonomy" id="1841610"/>
    <lineage>
        <taxon>Bacteria</taxon>
        <taxon>Pseudomonadati</taxon>
        <taxon>Planctomycetota</taxon>
        <taxon>Planctomycetia</taxon>
        <taxon>Planctomycetales</taxon>
        <taxon>Planctomycetaceae</taxon>
        <taxon>Planctopirus</taxon>
    </lineage>
</organism>
<dbReference type="InterPro" id="IPR036291">
    <property type="entry name" value="NAD(P)-bd_dom_sf"/>
</dbReference>
<reference evidence="3 4" key="1">
    <citation type="submission" date="2016-05" db="EMBL/GenBank/DDBJ databases">
        <title>Genomic and physiological characterization of Planctopirus sp. isolated from fresh water lake.</title>
        <authorList>
            <person name="Subhash Y."/>
            <person name="Ramana C."/>
        </authorList>
    </citation>
    <scope>NUCLEOTIDE SEQUENCE [LARGE SCALE GENOMIC DNA]</scope>
    <source>
        <strain evidence="3 4">JC280</strain>
    </source>
</reference>
<evidence type="ECO:0000259" key="2">
    <source>
        <dbReference type="Pfam" id="PF01408"/>
    </source>
</evidence>
<dbReference type="Gene3D" id="3.40.50.720">
    <property type="entry name" value="NAD(P)-binding Rossmann-like Domain"/>
    <property type="match status" value="1"/>
</dbReference>
<dbReference type="PANTHER" id="PTHR43818:SF11">
    <property type="entry name" value="BCDNA.GH03377"/>
    <property type="match status" value="1"/>
</dbReference>
<dbReference type="GO" id="GO:0000166">
    <property type="term" value="F:nucleotide binding"/>
    <property type="evidence" value="ECO:0007669"/>
    <property type="project" value="InterPro"/>
</dbReference>
<sequence>MIRIGILGIGFMGWTHFAGATKIREDGTLAGSRLKGGSVTAICTRSAEKLAGDWTSIQGNFGPRGPKLDLSKIGAYDQPHEMFADPEIDLIDICLPNDQHEEMVIAALKAGKHVLVEKPISVDLKSADRMVAAARKAGKLLMVAHVLPFFPEFQFAAEAVASKKYGKLLAANFKRIISSPKWSGGMSDFTKLGGWGIDLHIHDNHFISLICGTPRQVFSRGFLQEGFVNHVHSSYVFEDGGLAVSAVSGGMAASGLDFAHGFELFFEEATLIYSAGTLAGQWCADRPLTVLSKGKATQPKLKGGSEWYAAFTAELQQAVVAVQTGEVPRGLSADLARSALALCHAELASVELGKPVKVS</sequence>
<keyword evidence="4" id="KW-1185">Reference proteome</keyword>
<dbReference type="EMBL" id="LYDR01000093">
    <property type="protein sequence ID" value="ODA31044.1"/>
    <property type="molecule type" value="Genomic_DNA"/>
</dbReference>
<comment type="caution">
    <text evidence="3">The sequence shown here is derived from an EMBL/GenBank/DDBJ whole genome shotgun (WGS) entry which is preliminary data.</text>
</comment>
<dbReference type="SUPFAM" id="SSF51735">
    <property type="entry name" value="NAD(P)-binding Rossmann-fold domains"/>
    <property type="match status" value="1"/>
</dbReference>
<feature type="domain" description="Gfo/Idh/MocA-like oxidoreductase N-terminal" evidence="2">
    <location>
        <begin position="2"/>
        <end position="145"/>
    </location>
</feature>